<dbReference type="Proteomes" id="UP000824533">
    <property type="component" value="Linkage Group LG07"/>
</dbReference>
<evidence type="ECO:0000313" key="1">
    <source>
        <dbReference type="EMBL" id="KAJ0179833.1"/>
    </source>
</evidence>
<accession>A0ACC1D8B1</accession>
<proteinExistence type="predicted"/>
<comment type="caution">
    <text evidence="1">The sequence shown here is derived from an EMBL/GenBank/DDBJ whole genome shotgun (WGS) entry which is preliminary data.</text>
</comment>
<evidence type="ECO:0000313" key="2">
    <source>
        <dbReference type="Proteomes" id="UP000824533"/>
    </source>
</evidence>
<keyword evidence="2" id="KW-1185">Reference proteome</keyword>
<gene>
    <name evidence="1" type="ORF">K1T71_004424</name>
</gene>
<protein>
    <submittedName>
        <fullName evidence="1">Uncharacterized protein</fullName>
    </submittedName>
</protein>
<sequence>MYVIYPADEVVSLTYSSNSLPRPRQRPTLDILIGPLPLAPSSAQPPPPTPTLELQCNSVKTAPPEPAERAPASPTPSLERPAKLRERTKAKLLKKLGRHENNEFGKIVRTPAPDEFELPAPLPTPAFSRRTIFDRDFDTLFEVASTPQFGANIRVTTPEPDHQSDVSAAHFPSPTASALSLLPPRPCSEPTPSPATSARTSTPSTPTPQRSSLEGSNSKPKRVSFFRKLGLSKDATPPRYQANMQQPSVEMALRELTHPAHNDQLKNQQQVTFKLVKTVADFTTQLSQLYERHSSELQILVANFRKKNSELRKERATCPSSLFHTWETLLQEVEADVVGYNNAASSMERLVATPLIDRTFHMKVQARKLFAHREGCEVILGKADDQLNKSRQDYRAAFLNYCNSSNSAALATYYESHNNYVQQLTATNAMLDQYHKHTLPTILQELEEILTDVTTAVSEAICQEGEIITEKSNNQLRRYESLCAQSRAVSSTADLAHLARALLTAQPPARPPKRNFLPPYPPEPDDPPIDVPAETMPPVLRGEMLLDRMAGPQTRLTYEQLRKDTLDLEMEIKQLQDSLDNLARHQNRSLENNLYNKVNEIQEEISVKKYDYRATQLHLAAIRAQRELFAAKADSGAGAVDRKLSSSSAGSMKNKWLKAFRSLKPPSAPPPHAAPPDKRNGAAREAIRSGGDSEAHNFQEYTYKKITPCDVCSQVLRGHTRQGLRCRLCKMNVHTDCMPQVGKCQTKSRLLRRQKSTSEIESHRVQETAFEDERVKGGWLPGQRLTKISFKGSVEFDDDFDSYYDEESEQTTTRPFGQPLCFFNENGDPPPSILKSTASVRKKK</sequence>
<dbReference type="EMBL" id="CM034393">
    <property type="protein sequence ID" value="KAJ0179833.1"/>
    <property type="molecule type" value="Genomic_DNA"/>
</dbReference>
<reference evidence="1 2" key="1">
    <citation type="journal article" date="2021" name="Front. Genet.">
        <title>Chromosome-Level Genome Assembly Reveals Significant Gene Expansion in the Toll and IMD Signaling Pathways of Dendrolimus kikuchii.</title>
        <authorList>
            <person name="Zhou J."/>
            <person name="Wu P."/>
            <person name="Xiong Z."/>
            <person name="Liu N."/>
            <person name="Zhao N."/>
            <person name="Ji M."/>
            <person name="Qiu Y."/>
            <person name="Yang B."/>
        </authorList>
    </citation>
    <scope>NUCLEOTIDE SEQUENCE [LARGE SCALE GENOMIC DNA]</scope>
    <source>
        <strain evidence="1">Ann1</strain>
    </source>
</reference>
<organism evidence="1 2">
    <name type="scientific">Dendrolimus kikuchii</name>
    <dbReference type="NCBI Taxonomy" id="765133"/>
    <lineage>
        <taxon>Eukaryota</taxon>
        <taxon>Metazoa</taxon>
        <taxon>Ecdysozoa</taxon>
        <taxon>Arthropoda</taxon>
        <taxon>Hexapoda</taxon>
        <taxon>Insecta</taxon>
        <taxon>Pterygota</taxon>
        <taxon>Neoptera</taxon>
        <taxon>Endopterygota</taxon>
        <taxon>Lepidoptera</taxon>
        <taxon>Glossata</taxon>
        <taxon>Ditrysia</taxon>
        <taxon>Bombycoidea</taxon>
        <taxon>Lasiocampidae</taxon>
        <taxon>Dendrolimus</taxon>
    </lineage>
</organism>
<name>A0ACC1D8B1_9NEOP</name>